<keyword evidence="4" id="KW-0598">Phosphotransferase system</keyword>
<feature type="binding site" evidence="6">
    <location>
        <position position="78"/>
    </location>
    <ligand>
        <name>Mg(2+)</name>
        <dbReference type="ChEBI" id="CHEBI:18420"/>
        <note>ligand shared between all trimeric partners</note>
    </ligand>
</feature>
<gene>
    <name evidence="7" type="ORF">CHH72_11870</name>
</gene>
<evidence type="ECO:0000313" key="8">
    <source>
        <dbReference type="Proteomes" id="UP000216207"/>
    </source>
</evidence>
<keyword evidence="1" id="KW-0813">Transport</keyword>
<feature type="active site" description="Tele-phosphohistidine intermediate" evidence="5">
    <location>
        <position position="75"/>
    </location>
</feature>
<keyword evidence="6" id="KW-0460">Magnesium</keyword>
<dbReference type="PANTHER" id="PTHR34382">
    <property type="entry name" value="PTS SYSTEM N,N'-DIACETYLCHITOBIOSE-SPECIFIC EIIA COMPONENT"/>
    <property type="match status" value="1"/>
</dbReference>
<dbReference type="SUPFAM" id="SSF46973">
    <property type="entry name" value="Enzyme IIa from lactose specific PTS, IIa-lac"/>
    <property type="match status" value="1"/>
</dbReference>
<accession>A0A268NYS0</accession>
<evidence type="ECO:0000313" key="7">
    <source>
        <dbReference type="EMBL" id="PAE88666.1"/>
    </source>
</evidence>
<dbReference type="GO" id="GO:0009401">
    <property type="term" value="P:phosphoenolpyruvate-dependent sugar phosphotransferase system"/>
    <property type="evidence" value="ECO:0007669"/>
    <property type="project" value="UniProtKB-KW"/>
</dbReference>
<evidence type="ECO:0000256" key="3">
    <source>
        <dbReference type="ARBA" id="ARBA00022679"/>
    </source>
</evidence>
<evidence type="ECO:0000256" key="5">
    <source>
        <dbReference type="PIRSR" id="PIRSR000699-1"/>
    </source>
</evidence>
<keyword evidence="3" id="KW-0808">Transferase</keyword>
<dbReference type="GO" id="GO:0016740">
    <property type="term" value="F:transferase activity"/>
    <property type="evidence" value="ECO:0007669"/>
    <property type="project" value="UniProtKB-KW"/>
</dbReference>
<comment type="cofactor">
    <cofactor evidence="6">
        <name>Mg(2+)</name>
        <dbReference type="ChEBI" id="CHEBI:18420"/>
    </cofactor>
    <text evidence="6">Binds 1 Mg(2+) ion per trimer.</text>
</comment>
<dbReference type="PANTHER" id="PTHR34382:SF7">
    <property type="entry name" value="PTS SYSTEM N,N'-DIACETYLCHITOBIOSE-SPECIFIC EIIA COMPONENT"/>
    <property type="match status" value="1"/>
</dbReference>
<dbReference type="AlphaFoldDB" id="A0A268NYS0"/>
<reference evidence="7 8" key="1">
    <citation type="submission" date="2017-07" db="EMBL/GenBank/DDBJ databases">
        <title>Isolation and whole genome analysis of endospore-forming bacteria from heroin.</title>
        <authorList>
            <person name="Kalinowski J."/>
            <person name="Ahrens B."/>
            <person name="Al-Dilaimi A."/>
            <person name="Winkler A."/>
            <person name="Wibberg D."/>
            <person name="Schleenbecker U."/>
            <person name="Ruckert C."/>
            <person name="Wolfel R."/>
            <person name="Grass G."/>
        </authorList>
    </citation>
    <scope>NUCLEOTIDE SEQUENCE [LARGE SCALE GENOMIC DNA]</scope>
    <source>
        <strain evidence="7 8">7539</strain>
    </source>
</reference>
<dbReference type="Pfam" id="PF02255">
    <property type="entry name" value="PTS_IIA"/>
    <property type="match status" value="1"/>
</dbReference>
<evidence type="ECO:0000256" key="1">
    <source>
        <dbReference type="ARBA" id="ARBA00022448"/>
    </source>
</evidence>
<dbReference type="PROSITE" id="PS51095">
    <property type="entry name" value="PTS_EIIA_TYPE_3"/>
    <property type="match status" value="1"/>
</dbReference>
<dbReference type="PIRSF" id="PIRSF000699">
    <property type="entry name" value="PTS_IILac_III"/>
    <property type="match status" value="1"/>
</dbReference>
<protein>
    <submittedName>
        <fullName evidence="7">PTS lactose/cellobiose transporter subunit IIA</fullName>
    </submittedName>
</protein>
<evidence type="ECO:0000256" key="4">
    <source>
        <dbReference type="ARBA" id="ARBA00022683"/>
    </source>
</evidence>
<sequence>MNVEVEIFNMISNAGDAKSIAYEALKLAQNNDFHLANEKLETANKTLAKAHNTQTKLIQAEINGEHVEQSLLMVHAQDHLMAAISEMSLIEQMIAILRRVAQLEARSESESV</sequence>
<keyword evidence="2" id="KW-0762">Sugar transport</keyword>
<comment type="caution">
    <text evidence="7">The sequence shown here is derived from an EMBL/GenBank/DDBJ whole genome shotgun (WGS) entry which is preliminary data.</text>
</comment>
<dbReference type="OMA" id="HEAHAIQ"/>
<evidence type="ECO:0000256" key="6">
    <source>
        <dbReference type="PIRSR" id="PIRSR000699-2"/>
    </source>
</evidence>
<proteinExistence type="predicted"/>
<dbReference type="InterPro" id="IPR003188">
    <property type="entry name" value="PTS_IIA_lac/cel"/>
</dbReference>
<dbReference type="RefSeq" id="WP_011248503.1">
    <property type="nucleotide sequence ID" value="NZ_BOQQ01000012.1"/>
</dbReference>
<keyword evidence="6" id="KW-0479">Metal-binding</keyword>
<dbReference type="Proteomes" id="UP000216207">
    <property type="component" value="Unassembled WGS sequence"/>
</dbReference>
<dbReference type="InterPro" id="IPR036542">
    <property type="entry name" value="PTS_IIA_lac/cel_sf"/>
</dbReference>
<dbReference type="CDD" id="cd00215">
    <property type="entry name" value="PTS_IIA_lac"/>
    <property type="match status" value="1"/>
</dbReference>
<name>A0A268NYS0_SHOCL</name>
<evidence type="ECO:0000256" key="2">
    <source>
        <dbReference type="ARBA" id="ARBA00022597"/>
    </source>
</evidence>
<dbReference type="EMBL" id="NPCC01000013">
    <property type="protein sequence ID" value="PAE88666.1"/>
    <property type="molecule type" value="Genomic_DNA"/>
</dbReference>
<organism evidence="7 8">
    <name type="scientific">Shouchella clausii</name>
    <name type="common">Alkalihalobacillus clausii</name>
    <dbReference type="NCBI Taxonomy" id="79880"/>
    <lineage>
        <taxon>Bacteria</taxon>
        <taxon>Bacillati</taxon>
        <taxon>Bacillota</taxon>
        <taxon>Bacilli</taxon>
        <taxon>Bacillales</taxon>
        <taxon>Bacillaceae</taxon>
        <taxon>Shouchella</taxon>
    </lineage>
</organism>
<dbReference type="Gene3D" id="1.20.58.80">
    <property type="entry name" value="Phosphotransferase system, lactose/cellobiose-type IIA subunit"/>
    <property type="match status" value="1"/>
</dbReference>
<dbReference type="GO" id="GO:0046872">
    <property type="term" value="F:metal ion binding"/>
    <property type="evidence" value="ECO:0007669"/>
    <property type="project" value="UniProtKB-KW"/>
</dbReference>